<dbReference type="InterPro" id="IPR006295">
    <property type="entry name" value="DNA_primase_DnaG"/>
</dbReference>
<evidence type="ECO:0000256" key="8">
    <source>
        <dbReference type="ARBA" id="ARBA00022833"/>
    </source>
</evidence>
<evidence type="ECO:0000256" key="14">
    <source>
        <dbReference type="PIRSR" id="PIRSR002811-1"/>
    </source>
</evidence>
<feature type="coiled-coil region" evidence="15">
    <location>
        <begin position="576"/>
        <end position="603"/>
    </location>
</feature>
<dbReference type="PROSITE" id="PS50880">
    <property type="entry name" value="TOPRIM"/>
    <property type="match status" value="1"/>
</dbReference>
<feature type="domain" description="Toprim" evidence="16">
    <location>
        <begin position="278"/>
        <end position="359"/>
    </location>
</feature>
<dbReference type="CDD" id="cd03364">
    <property type="entry name" value="TOPRIM_DnaG_primases"/>
    <property type="match status" value="1"/>
</dbReference>
<evidence type="ECO:0000256" key="13">
    <source>
        <dbReference type="PIRNR" id="PIRNR002811"/>
    </source>
</evidence>
<comment type="cofactor">
    <cofactor evidence="12 13 14">
        <name>Zn(2+)</name>
        <dbReference type="ChEBI" id="CHEBI:29105"/>
    </cofactor>
    <text evidence="12 13 14">Binds 1 zinc ion per monomer.</text>
</comment>
<dbReference type="SMART" id="SM00400">
    <property type="entry name" value="ZnF_CHCC"/>
    <property type="match status" value="1"/>
</dbReference>
<dbReference type="FunFam" id="3.90.980.10:FF:000001">
    <property type="entry name" value="DNA primase"/>
    <property type="match status" value="1"/>
</dbReference>
<dbReference type="PANTHER" id="PTHR30313">
    <property type="entry name" value="DNA PRIMASE"/>
    <property type="match status" value="1"/>
</dbReference>
<dbReference type="Gene3D" id="3.90.580.10">
    <property type="entry name" value="Zinc finger, CHC2-type domain"/>
    <property type="match status" value="1"/>
</dbReference>
<evidence type="ECO:0000256" key="1">
    <source>
        <dbReference type="ARBA" id="ARBA00022478"/>
    </source>
</evidence>
<dbReference type="Pfam" id="PF10410">
    <property type="entry name" value="DnaB_bind"/>
    <property type="match status" value="1"/>
</dbReference>
<protein>
    <recommendedName>
        <fullName evidence="12 13">DNA primase</fullName>
        <ecNumber evidence="12">2.7.7.101</ecNumber>
    </recommendedName>
</protein>
<comment type="caution">
    <text evidence="17">The sequence shown here is derived from an EMBL/GenBank/DDBJ whole genome shotgun (WGS) entry which is preliminary data.</text>
</comment>
<dbReference type="Pfam" id="PF01807">
    <property type="entry name" value="Zn_ribbon_DnaG"/>
    <property type="match status" value="1"/>
</dbReference>
<dbReference type="InterPro" id="IPR006171">
    <property type="entry name" value="TOPRIM_dom"/>
</dbReference>
<dbReference type="GO" id="GO:0008270">
    <property type="term" value="F:zinc ion binding"/>
    <property type="evidence" value="ECO:0007669"/>
    <property type="project" value="UniProtKB-UniRule"/>
</dbReference>
<dbReference type="GO" id="GO:0000428">
    <property type="term" value="C:DNA-directed RNA polymerase complex"/>
    <property type="evidence" value="ECO:0007669"/>
    <property type="project" value="UniProtKB-KW"/>
</dbReference>
<dbReference type="Gene3D" id="3.40.1360.10">
    <property type="match status" value="1"/>
</dbReference>
<evidence type="ECO:0000259" key="16">
    <source>
        <dbReference type="PROSITE" id="PS50880"/>
    </source>
</evidence>
<dbReference type="NCBIfam" id="TIGR01391">
    <property type="entry name" value="dnaG"/>
    <property type="match status" value="1"/>
</dbReference>
<dbReference type="SMART" id="SM00493">
    <property type="entry name" value="TOPRIM"/>
    <property type="match status" value="1"/>
</dbReference>
<evidence type="ECO:0000256" key="12">
    <source>
        <dbReference type="HAMAP-Rule" id="MF_00974"/>
    </source>
</evidence>
<evidence type="ECO:0000256" key="15">
    <source>
        <dbReference type="SAM" id="Coils"/>
    </source>
</evidence>
<dbReference type="Pfam" id="PF13155">
    <property type="entry name" value="Toprim_2"/>
    <property type="match status" value="1"/>
</dbReference>
<dbReference type="SUPFAM" id="SSF57783">
    <property type="entry name" value="Zinc beta-ribbon"/>
    <property type="match status" value="1"/>
</dbReference>
<keyword evidence="10 12" id="KW-0238">DNA-binding</keyword>
<comment type="subunit">
    <text evidence="12">Monomer. Interacts with DnaB.</text>
</comment>
<dbReference type="InterPro" id="IPR037068">
    <property type="entry name" value="DNA_primase_core_N_sf"/>
</dbReference>
<keyword evidence="8 12" id="KW-0862">Zinc</keyword>
<keyword evidence="1 12" id="KW-0240">DNA-directed RNA polymerase</keyword>
<dbReference type="GO" id="GO:0003899">
    <property type="term" value="F:DNA-directed RNA polymerase activity"/>
    <property type="evidence" value="ECO:0007669"/>
    <property type="project" value="UniProtKB-UniRule"/>
</dbReference>
<comment type="similarity">
    <text evidence="12 13">Belongs to the DnaG primase family.</text>
</comment>
<dbReference type="HAMAP" id="MF_00974">
    <property type="entry name" value="DNA_primase_DnaG"/>
    <property type="match status" value="1"/>
</dbReference>
<dbReference type="Proteomes" id="UP000230760">
    <property type="component" value="Unassembled WGS sequence"/>
</dbReference>
<keyword evidence="2 12" id="KW-0639">Primosome</keyword>
<dbReference type="AlphaFoldDB" id="A0A2M7UZ11"/>
<dbReference type="GO" id="GO:0006269">
    <property type="term" value="P:DNA replication, synthesis of primer"/>
    <property type="evidence" value="ECO:0007669"/>
    <property type="project" value="UniProtKB-UniRule"/>
</dbReference>
<evidence type="ECO:0000256" key="3">
    <source>
        <dbReference type="ARBA" id="ARBA00022679"/>
    </source>
</evidence>
<dbReference type="PANTHER" id="PTHR30313:SF2">
    <property type="entry name" value="DNA PRIMASE"/>
    <property type="match status" value="1"/>
</dbReference>
<dbReference type="GO" id="GO:0003677">
    <property type="term" value="F:DNA binding"/>
    <property type="evidence" value="ECO:0007669"/>
    <property type="project" value="UniProtKB-KW"/>
</dbReference>
<keyword evidence="3 12" id="KW-0808">Transferase</keyword>
<evidence type="ECO:0000256" key="4">
    <source>
        <dbReference type="ARBA" id="ARBA00022695"/>
    </source>
</evidence>
<evidence type="ECO:0000256" key="7">
    <source>
        <dbReference type="ARBA" id="ARBA00022771"/>
    </source>
</evidence>
<evidence type="ECO:0000256" key="5">
    <source>
        <dbReference type="ARBA" id="ARBA00022705"/>
    </source>
</evidence>
<dbReference type="InterPro" id="IPR019475">
    <property type="entry name" value="DNA_primase_DnaB-bd"/>
</dbReference>
<dbReference type="InterPro" id="IPR013264">
    <property type="entry name" value="DNAG_N"/>
</dbReference>
<dbReference type="InterPro" id="IPR002694">
    <property type="entry name" value="Znf_CHC2"/>
</dbReference>
<dbReference type="PIRSF" id="PIRSF002811">
    <property type="entry name" value="DnaG"/>
    <property type="match status" value="1"/>
</dbReference>
<dbReference type="InterPro" id="IPR030846">
    <property type="entry name" value="DnaG_bac"/>
</dbReference>
<comment type="domain">
    <text evidence="12">Contains an N-terminal zinc-binding domain, a central core domain that contains the primase activity, and a C-terminal DnaB-binding domain.</text>
</comment>
<dbReference type="InterPro" id="IPR034151">
    <property type="entry name" value="TOPRIM_DnaG_bac"/>
</dbReference>
<keyword evidence="6 12" id="KW-0479">Metal-binding</keyword>
<keyword evidence="4 12" id="KW-0548">Nucleotidyltransferase</keyword>
<dbReference type="InterPro" id="IPR036977">
    <property type="entry name" value="DNA_primase_Znf_CHC2"/>
</dbReference>
<name>A0A2M7UZ11_9BACT</name>
<evidence type="ECO:0000256" key="6">
    <source>
        <dbReference type="ARBA" id="ARBA00022723"/>
    </source>
</evidence>
<dbReference type="EMBL" id="PFPB01000020">
    <property type="protein sequence ID" value="PIZ89105.1"/>
    <property type="molecule type" value="Genomic_DNA"/>
</dbReference>
<evidence type="ECO:0000256" key="9">
    <source>
        <dbReference type="ARBA" id="ARBA00022842"/>
    </source>
</evidence>
<evidence type="ECO:0000256" key="10">
    <source>
        <dbReference type="ARBA" id="ARBA00023125"/>
    </source>
</evidence>
<dbReference type="Pfam" id="PF08275">
    <property type="entry name" value="DNAG_N"/>
    <property type="match status" value="1"/>
</dbReference>
<dbReference type="GO" id="GO:1990077">
    <property type="term" value="C:primosome complex"/>
    <property type="evidence" value="ECO:0007669"/>
    <property type="project" value="UniProtKB-KW"/>
</dbReference>
<organism evidence="17 18">
    <name type="scientific">Candidatus Nealsonbacteria bacterium CG_4_10_14_0_2_um_filter_38_17</name>
    <dbReference type="NCBI Taxonomy" id="1974680"/>
    <lineage>
        <taxon>Bacteria</taxon>
        <taxon>Candidatus Nealsoniibacteriota</taxon>
    </lineage>
</organism>
<keyword evidence="7 12" id="KW-0863">Zinc-finger</keyword>
<keyword evidence="15" id="KW-0175">Coiled coil</keyword>
<keyword evidence="11 12" id="KW-0804">Transcription</keyword>
<evidence type="ECO:0000313" key="18">
    <source>
        <dbReference type="Proteomes" id="UP000230760"/>
    </source>
</evidence>
<dbReference type="GO" id="GO:0005737">
    <property type="term" value="C:cytoplasm"/>
    <property type="evidence" value="ECO:0007669"/>
    <property type="project" value="TreeGrafter"/>
</dbReference>
<dbReference type="InterPro" id="IPR050219">
    <property type="entry name" value="DnaG_primase"/>
</dbReference>
<evidence type="ECO:0000256" key="2">
    <source>
        <dbReference type="ARBA" id="ARBA00022515"/>
    </source>
</evidence>
<keyword evidence="5 12" id="KW-0235">DNA replication</keyword>
<feature type="zinc finger region" description="CHC2-type" evidence="12 14">
    <location>
        <begin position="56"/>
        <end position="80"/>
    </location>
</feature>
<keyword evidence="9" id="KW-0460">Magnesium</keyword>
<reference evidence="18" key="1">
    <citation type="submission" date="2017-09" db="EMBL/GenBank/DDBJ databases">
        <title>Depth-based differentiation of microbial function through sediment-hosted aquifers and enrichment of novel symbionts in the deep terrestrial subsurface.</title>
        <authorList>
            <person name="Probst A.J."/>
            <person name="Ladd B."/>
            <person name="Jarett J.K."/>
            <person name="Geller-Mcgrath D.E."/>
            <person name="Sieber C.M.K."/>
            <person name="Emerson J.B."/>
            <person name="Anantharaman K."/>
            <person name="Thomas B.C."/>
            <person name="Malmstrom R."/>
            <person name="Stieglmeier M."/>
            <person name="Klingl A."/>
            <person name="Woyke T."/>
            <person name="Ryan C.M."/>
            <person name="Banfield J.F."/>
        </authorList>
    </citation>
    <scope>NUCLEOTIDE SEQUENCE [LARGE SCALE GENOMIC DNA]</scope>
</reference>
<sequence length="619" mass="70934">MKERIPIALRAGIFNGVNFLMENSPIDEIKNKLDIVGVIGSYIKLQKAGANYRAVCPFHSEKKPSFFVSPARQIWHCFGCQKGGSIFNFVMEIEGVEFGDALRMLAQKAGVELKKQDPKLKTERKQIYDISELACRFFEKQLSASTTGQKAKNYLLGRGISEESIKKWRIGYSPDQWRGLSDFLVSKGFKREEVEKAGLAIRNQDGNFYDRFRGRIMFPIFDLNSQVVGFGGRVFGSAKRPDGTDEAKYINTPSTFLYDKSRILYGLDKAKVAIRKNDACILVEGYTDVIMVSRSGYENVVATSGTALTQYQLQILKRYSENLLIAYDMDIAGDTATKRGISLAQTQGFNIKIVTLPDETDPADIVSKNPKEWEKRMSEAKSILEFYFETTFAKFNKGTPEDKKEISKIILPVIKRIPNKIEQSYWIQELARRLEVKEESVNEELKKVKLDSQEQDFTYKALPKISTPAQPPKSRKELLEEKICFHIFRSPENFRHLTDEDFNFLYLRTCQIIGIFKNNPTEKEKPQEQALKIKAGFPPETASFIDYLLLRSEVGDEIGEEDKEIEFQICLKEFRLLGTRKKLDTVAKEIKKAEEEKDAQRINQLLEVFNQLSRELNSI</sequence>
<proteinExistence type="inferred from homology"/>
<evidence type="ECO:0000256" key="11">
    <source>
        <dbReference type="ARBA" id="ARBA00023163"/>
    </source>
</evidence>
<comment type="function">
    <text evidence="12 13">RNA polymerase that catalyzes the synthesis of short RNA molecules used as primers for DNA polymerase during DNA replication.</text>
</comment>
<evidence type="ECO:0000313" key="17">
    <source>
        <dbReference type="EMBL" id="PIZ89105.1"/>
    </source>
</evidence>
<comment type="catalytic activity">
    <reaction evidence="12">
        <text>ssDNA + n NTP = ssDNA/pppN(pN)n-1 hybrid + (n-1) diphosphate.</text>
        <dbReference type="EC" id="2.7.7.101"/>
    </reaction>
</comment>
<accession>A0A2M7UZ11</accession>
<dbReference type="SUPFAM" id="SSF56731">
    <property type="entry name" value="DNA primase core"/>
    <property type="match status" value="1"/>
</dbReference>
<dbReference type="FunFam" id="3.90.580.10:FF:000001">
    <property type="entry name" value="DNA primase"/>
    <property type="match status" value="1"/>
</dbReference>
<dbReference type="EC" id="2.7.7.101" evidence="12"/>
<gene>
    <name evidence="12" type="primary">dnaG</name>
    <name evidence="17" type="ORF">COX90_01080</name>
</gene>
<dbReference type="Gene3D" id="3.90.980.10">
    <property type="entry name" value="DNA primase, catalytic core, N-terminal domain"/>
    <property type="match status" value="1"/>
</dbReference>